<gene>
    <name evidence="2" type="primary">NCL1_38403</name>
    <name evidence="2" type="ORF">TNIN_161861</name>
</gene>
<keyword evidence="1" id="KW-1133">Transmembrane helix</keyword>
<organism evidence="2 3">
    <name type="scientific">Trichonephila inaurata madagascariensis</name>
    <dbReference type="NCBI Taxonomy" id="2747483"/>
    <lineage>
        <taxon>Eukaryota</taxon>
        <taxon>Metazoa</taxon>
        <taxon>Ecdysozoa</taxon>
        <taxon>Arthropoda</taxon>
        <taxon>Chelicerata</taxon>
        <taxon>Arachnida</taxon>
        <taxon>Araneae</taxon>
        <taxon>Araneomorphae</taxon>
        <taxon>Entelegynae</taxon>
        <taxon>Araneoidea</taxon>
        <taxon>Nephilidae</taxon>
        <taxon>Trichonephila</taxon>
        <taxon>Trichonephila inaurata</taxon>
    </lineage>
</organism>
<dbReference type="Proteomes" id="UP000886998">
    <property type="component" value="Unassembled WGS sequence"/>
</dbReference>
<keyword evidence="1" id="KW-0472">Membrane</keyword>
<keyword evidence="1" id="KW-0812">Transmembrane</keyword>
<dbReference type="EMBL" id="BMAV01022071">
    <property type="protein sequence ID" value="GFY76680.1"/>
    <property type="molecule type" value="Genomic_DNA"/>
</dbReference>
<comment type="caution">
    <text evidence="2">The sequence shown here is derived from an EMBL/GenBank/DDBJ whole genome shotgun (WGS) entry which is preliminary data.</text>
</comment>
<dbReference type="AlphaFoldDB" id="A0A8X6YTA3"/>
<sequence length="98" mass="10605">MSFALLPVASSVNFQYTFQLASLFIKKIMKAYFCIMVALCVVLLSLQAVEMSEGARARRQSSNDNIVTLEVPQITLVRLLQALLGALGLSDLLGGLLG</sequence>
<keyword evidence="3" id="KW-1185">Reference proteome</keyword>
<proteinExistence type="predicted"/>
<evidence type="ECO:0000313" key="3">
    <source>
        <dbReference type="Proteomes" id="UP000886998"/>
    </source>
</evidence>
<reference evidence="2" key="1">
    <citation type="submission" date="2020-08" db="EMBL/GenBank/DDBJ databases">
        <title>Multicomponent nature underlies the extraordinary mechanical properties of spider dragline silk.</title>
        <authorList>
            <person name="Kono N."/>
            <person name="Nakamura H."/>
            <person name="Mori M."/>
            <person name="Yoshida Y."/>
            <person name="Ohtoshi R."/>
            <person name="Malay A.D."/>
            <person name="Moran D.A.P."/>
            <person name="Tomita M."/>
            <person name="Numata K."/>
            <person name="Arakawa K."/>
        </authorList>
    </citation>
    <scope>NUCLEOTIDE SEQUENCE</scope>
</reference>
<protein>
    <submittedName>
        <fullName evidence="2">Uncharacterized protein</fullName>
    </submittedName>
</protein>
<evidence type="ECO:0000256" key="1">
    <source>
        <dbReference type="SAM" id="Phobius"/>
    </source>
</evidence>
<evidence type="ECO:0000313" key="2">
    <source>
        <dbReference type="EMBL" id="GFY76680.1"/>
    </source>
</evidence>
<name>A0A8X6YTA3_9ARAC</name>
<feature type="transmembrane region" description="Helical" evidence="1">
    <location>
        <begin position="30"/>
        <end position="49"/>
    </location>
</feature>
<accession>A0A8X6YTA3</accession>